<dbReference type="Gene3D" id="3.30.450.20">
    <property type="entry name" value="PAS domain"/>
    <property type="match status" value="1"/>
</dbReference>
<evidence type="ECO:0000259" key="2">
    <source>
        <dbReference type="PROSITE" id="PS50043"/>
    </source>
</evidence>
<evidence type="ECO:0000313" key="3">
    <source>
        <dbReference type="EMBL" id="CRL44559.1"/>
    </source>
</evidence>
<dbReference type="GO" id="GO:0003677">
    <property type="term" value="F:DNA binding"/>
    <property type="evidence" value="ECO:0007669"/>
    <property type="project" value="UniProtKB-KW"/>
</dbReference>
<evidence type="ECO:0000313" key="4">
    <source>
        <dbReference type="Proteomes" id="UP000245838"/>
    </source>
</evidence>
<dbReference type="InterPro" id="IPR016032">
    <property type="entry name" value="Sig_transdc_resp-reg_C-effctor"/>
</dbReference>
<accession>A0A193QH92</accession>
<reference evidence="3 4" key="1">
    <citation type="submission" date="2015-05" db="EMBL/GenBank/DDBJ databases">
        <authorList>
            <person name="Goodhead I."/>
        </authorList>
    </citation>
    <scope>NUCLEOTIDE SEQUENCE [LARGE SCALE GENOMIC DNA]</scope>
    <source>
        <strain evidence="4">morsitans</strain>
    </source>
</reference>
<dbReference type="SMART" id="SM00421">
    <property type="entry name" value="HTH_LUXR"/>
    <property type="match status" value="1"/>
</dbReference>
<feature type="domain" description="HTH luxR-type" evidence="2">
    <location>
        <begin position="147"/>
        <end position="212"/>
    </location>
</feature>
<dbReference type="EMBL" id="LN854557">
    <property type="protein sequence ID" value="CRL44559.1"/>
    <property type="molecule type" value="Genomic_DNA"/>
</dbReference>
<dbReference type="Pfam" id="PF00196">
    <property type="entry name" value="GerE"/>
    <property type="match status" value="1"/>
</dbReference>
<dbReference type="InterPro" id="IPR036388">
    <property type="entry name" value="WH-like_DNA-bd_sf"/>
</dbReference>
<protein>
    <submittedName>
        <fullName evidence="3">Bacterial regulatory proteins, luxR family</fullName>
    </submittedName>
</protein>
<dbReference type="Gene3D" id="1.10.10.10">
    <property type="entry name" value="Winged helix-like DNA-binding domain superfamily/Winged helix DNA-binding domain"/>
    <property type="match status" value="1"/>
</dbReference>
<gene>
    <name evidence="3" type="ORF">SGGMMB4_01716</name>
</gene>
<name>A0A193QH92_SODGM</name>
<dbReference type="CDD" id="cd06170">
    <property type="entry name" value="LuxR_C_like"/>
    <property type="match status" value="1"/>
</dbReference>
<sequence>MSGVALKREAISDQIIYMCENNPNPCHIRDSEHRYAYINPAMAELLDLPKGFNIEGKQITDIHHWMAIFLDDIYQHDKNVIDNKSAISLLITSAFGREDIVQPYIFDIQPFFNDKGHVVGTMAEAKLCRFFSPLQYADGESPITLTMNMPHSYFTERELEVIFFTYHGLSSKETAKRLKISHRTVENRLCNLYQKTHVNNIYQFREFCRDIELDCYIPTNLLVPSIRVIG</sequence>
<dbReference type="Proteomes" id="UP000245838">
    <property type="component" value="Chromosome sggmmb4_Chromosome"/>
</dbReference>
<dbReference type="PRINTS" id="PR00038">
    <property type="entry name" value="HTHLUXR"/>
</dbReference>
<dbReference type="RefSeq" id="WP_166506510.1">
    <property type="nucleotide sequence ID" value="NZ_LN854557.1"/>
</dbReference>
<proteinExistence type="predicted"/>
<dbReference type="InterPro" id="IPR000792">
    <property type="entry name" value="Tscrpt_reg_LuxR_C"/>
</dbReference>
<evidence type="ECO:0000256" key="1">
    <source>
        <dbReference type="ARBA" id="ARBA00023125"/>
    </source>
</evidence>
<dbReference type="PROSITE" id="PS50043">
    <property type="entry name" value="HTH_LUXR_2"/>
    <property type="match status" value="1"/>
</dbReference>
<keyword evidence="1" id="KW-0238">DNA-binding</keyword>
<organism evidence="3 4">
    <name type="scientific">Sodalis glossinidius (strain morsitans)</name>
    <dbReference type="NCBI Taxonomy" id="343509"/>
    <lineage>
        <taxon>Bacteria</taxon>
        <taxon>Pseudomonadati</taxon>
        <taxon>Pseudomonadota</taxon>
        <taxon>Gammaproteobacteria</taxon>
        <taxon>Enterobacterales</taxon>
        <taxon>Bruguierivoracaceae</taxon>
        <taxon>Sodalis</taxon>
    </lineage>
</organism>
<dbReference type="SUPFAM" id="SSF46894">
    <property type="entry name" value="C-terminal effector domain of the bipartite response regulators"/>
    <property type="match status" value="1"/>
</dbReference>
<dbReference type="AlphaFoldDB" id="A0A193QH92"/>
<dbReference type="GO" id="GO:0006355">
    <property type="term" value="P:regulation of DNA-templated transcription"/>
    <property type="evidence" value="ECO:0007669"/>
    <property type="project" value="InterPro"/>
</dbReference>